<evidence type="ECO:0000313" key="3">
    <source>
        <dbReference type="Proteomes" id="UP000004095"/>
    </source>
</evidence>
<protein>
    <submittedName>
        <fullName evidence="2">Uncharacterized protein</fullName>
    </submittedName>
</protein>
<feature type="region of interest" description="Disordered" evidence="1">
    <location>
        <begin position="203"/>
        <end position="284"/>
    </location>
</feature>
<sequence>MKKTKILKLFPQCIPYVKELRDLTGSINAAILMQQLDYYFICRPRGFYKFSQPSGHPEYRKGDSWVETLNFSFKEYKGAWQRIGITYASKTAYNQAEGDKFQGKLYCAYIDRKQNNKTYYFRNHALVDQSLEALPQSKELITFRAMHSEQIAARREQLAPEHENHTCSMKITAQGEVVCSEEEACLLADLAADFDTDPGQAALPTNKKCSQKCSKESQPSGNTKNALNNTTEETKEKEQKENSHPDHFSLSSSSSGGGADHTGTQALNEVPESVSPGFDPPSASRQEIRAEFGQTVQPLIDQLLKEFDHLDLREERERLHKKLFERYEQYGYSVAFMTKQLRDYLKYHVASPFPIPKFQTADAFLDQGLNRDYATKLKKIASQTPSEGAGAQVARTAFEPLSEEQEDKLKQRAQQYEANKKNNTSNDPK</sequence>
<feature type="compositionally biased region" description="Low complexity" evidence="1">
    <location>
        <begin position="207"/>
        <end position="231"/>
    </location>
</feature>
<evidence type="ECO:0000256" key="1">
    <source>
        <dbReference type="SAM" id="MobiDB-lite"/>
    </source>
</evidence>
<organism evidence="2 3">
    <name type="scientific">Microscilla marina ATCC 23134</name>
    <dbReference type="NCBI Taxonomy" id="313606"/>
    <lineage>
        <taxon>Bacteria</taxon>
        <taxon>Pseudomonadati</taxon>
        <taxon>Bacteroidota</taxon>
        <taxon>Cytophagia</taxon>
        <taxon>Cytophagales</taxon>
        <taxon>Microscillaceae</taxon>
        <taxon>Microscilla</taxon>
    </lineage>
</organism>
<dbReference type="eggNOG" id="ENOG50334FJ">
    <property type="taxonomic scope" value="Bacteria"/>
</dbReference>
<dbReference type="RefSeq" id="WP_002698081.1">
    <property type="nucleotide sequence ID" value="NZ_AAWS01000016.1"/>
</dbReference>
<name>A1ZMI7_MICM2</name>
<gene>
    <name evidence="2" type="ORF">M23134_03919</name>
</gene>
<comment type="caution">
    <text evidence="2">The sequence shown here is derived from an EMBL/GenBank/DDBJ whole genome shotgun (WGS) entry which is preliminary data.</text>
</comment>
<evidence type="ECO:0000313" key="2">
    <source>
        <dbReference type="EMBL" id="EAY28367.1"/>
    </source>
</evidence>
<proteinExistence type="predicted"/>
<dbReference type="EMBL" id="AAWS01000016">
    <property type="protein sequence ID" value="EAY28367.1"/>
    <property type="molecule type" value="Genomic_DNA"/>
</dbReference>
<keyword evidence="3" id="KW-1185">Reference proteome</keyword>
<feature type="compositionally biased region" description="Basic and acidic residues" evidence="1">
    <location>
        <begin position="232"/>
        <end position="247"/>
    </location>
</feature>
<accession>A1ZMI7</accession>
<reference evidence="2 3" key="1">
    <citation type="submission" date="2007-01" db="EMBL/GenBank/DDBJ databases">
        <authorList>
            <person name="Haygood M."/>
            <person name="Podell S."/>
            <person name="Anderson C."/>
            <person name="Hopkinson B."/>
            <person name="Roe K."/>
            <person name="Barbeau K."/>
            <person name="Gaasterland T."/>
            <person name="Ferriera S."/>
            <person name="Johnson J."/>
            <person name="Kravitz S."/>
            <person name="Beeson K."/>
            <person name="Sutton G."/>
            <person name="Rogers Y.-H."/>
            <person name="Friedman R."/>
            <person name="Frazier M."/>
            <person name="Venter J.C."/>
        </authorList>
    </citation>
    <scope>NUCLEOTIDE SEQUENCE [LARGE SCALE GENOMIC DNA]</scope>
    <source>
        <strain evidence="2 3">ATCC 23134</strain>
    </source>
</reference>
<dbReference type="AlphaFoldDB" id="A1ZMI7"/>
<dbReference type="Proteomes" id="UP000004095">
    <property type="component" value="Unassembled WGS sequence"/>
</dbReference>
<dbReference type="OrthoDB" id="1729677at2"/>